<dbReference type="PANTHER" id="PTHR11081">
    <property type="entry name" value="FLAP ENDONUCLEASE FAMILY MEMBER"/>
    <property type="match status" value="1"/>
</dbReference>
<dbReference type="PROSITE" id="PS00841">
    <property type="entry name" value="XPG_1"/>
    <property type="match status" value="1"/>
</dbReference>
<dbReference type="InterPro" id="IPR008918">
    <property type="entry name" value="HhH2"/>
</dbReference>
<evidence type="ECO:0000256" key="6">
    <source>
        <dbReference type="ARBA" id="ARBA00022801"/>
    </source>
</evidence>
<evidence type="ECO:0000256" key="9">
    <source>
        <dbReference type="ARBA" id="ARBA00023204"/>
    </source>
</evidence>
<dbReference type="SMART" id="SM00279">
    <property type="entry name" value="HhH2"/>
    <property type="match status" value="1"/>
</dbReference>
<feature type="binding site" evidence="12">
    <location>
        <position position="237"/>
    </location>
    <ligand>
        <name>Mg(2+)</name>
        <dbReference type="ChEBI" id="CHEBI:18420"/>
        <label>2</label>
    </ligand>
</feature>
<dbReference type="GeneID" id="41323683"/>
<accession>A0A8J8TEK3</accession>
<dbReference type="GO" id="GO:0017108">
    <property type="term" value="F:5'-flap endonuclease activity"/>
    <property type="evidence" value="ECO:0007669"/>
    <property type="project" value="UniProtKB-UniRule"/>
</dbReference>
<dbReference type="GO" id="GO:0008409">
    <property type="term" value="F:5'-3' exonuclease activity"/>
    <property type="evidence" value="ECO:0007669"/>
    <property type="project" value="UniProtKB-UniRule"/>
</dbReference>
<feature type="domain" description="XPG-I" evidence="13">
    <location>
        <begin position="140"/>
        <end position="221"/>
    </location>
</feature>
<dbReference type="InterPro" id="IPR029060">
    <property type="entry name" value="PIN-like_dom_sf"/>
</dbReference>
<feature type="binding site" evidence="12">
    <location>
        <position position="175"/>
    </location>
    <ligand>
        <name>Mg(2+)</name>
        <dbReference type="ChEBI" id="CHEBI:18420"/>
        <label>2</label>
    </ligand>
</feature>
<keyword evidence="5 12" id="KW-0227">DNA damage</keyword>
<comment type="function">
    <text evidence="10">Structure-specific nuclease with 5'-flap endonuclease and 5'-3' exonuclease activities involved in DNA replication and repair. During DNA replication, cleaves the 5'-overhanging flap structure that is generated by displacement synthesis when DNA polymerase encounters the 5'-end of a downstream Okazaki fragment. Binds the unpaired 3'-DNA end and kinks the DNA to facilitate 5' cleavage specificity. Cleaves one nucleotide into the double-stranded DNA from the junction in flap DNA, leaving a nick for ligation. Also involved in the base excision repair (BER) pathway. Acts as a genome stabilization factor that prevents flaps from equilibrating into structures that lead to duplications and deletions. Also possesses 5'-3' exonuclease activity on nicked or gapped double-stranded DNA.</text>
</comment>
<feature type="binding site" evidence="12">
    <location>
        <position position="27"/>
    </location>
    <ligand>
        <name>Mg(2+)</name>
        <dbReference type="ChEBI" id="CHEBI:18420"/>
        <label>1</label>
    </ligand>
</feature>
<dbReference type="SUPFAM" id="SSF88723">
    <property type="entry name" value="PIN domain-like"/>
    <property type="match status" value="1"/>
</dbReference>
<evidence type="ECO:0000259" key="14">
    <source>
        <dbReference type="SMART" id="SM00485"/>
    </source>
</evidence>
<comment type="cofactor">
    <cofactor evidence="12">
        <name>Mg(2+)</name>
        <dbReference type="ChEBI" id="CHEBI:18420"/>
    </cofactor>
    <text evidence="12">Binds 2 magnesium ions per subunit. They probably participate in the reaction catalyzed by the enzyme. May bind an additional third magnesium ion after substrate binding.</text>
</comment>
<dbReference type="GO" id="GO:0003677">
    <property type="term" value="F:DNA binding"/>
    <property type="evidence" value="ECO:0007669"/>
    <property type="project" value="UniProtKB-UniRule"/>
</dbReference>
<dbReference type="FunFam" id="3.40.50.1010:FF:000016">
    <property type="entry name" value="Flap endonuclease 1"/>
    <property type="match status" value="1"/>
</dbReference>
<evidence type="ECO:0000256" key="2">
    <source>
        <dbReference type="ARBA" id="ARBA00022722"/>
    </source>
</evidence>
<protein>
    <recommendedName>
        <fullName evidence="12">Flap endonuclease 1</fullName>
        <shortName evidence="12">FEN-1</shortName>
        <ecNumber evidence="12">3.1.-.-</ecNumber>
    </recommendedName>
    <alternativeName>
        <fullName evidence="12">Flap structure-specific endonuclease 1</fullName>
    </alternativeName>
</protein>
<dbReference type="RefSeq" id="WP_020449151.1">
    <property type="nucleotide sequence ID" value="NZ_CAYAXV010000005.1"/>
</dbReference>
<dbReference type="Gene3D" id="1.10.150.20">
    <property type="entry name" value="5' to 3' exonuclease, C-terminal subdomain"/>
    <property type="match status" value="1"/>
</dbReference>
<dbReference type="EC" id="3.1.-.-" evidence="12"/>
<evidence type="ECO:0000256" key="5">
    <source>
        <dbReference type="ARBA" id="ARBA00022763"/>
    </source>
</evidence>
<dbReference type="EMBL" id="LVVT01000010">
    <property type="protein sequence ID" value="TQS83468.1"/>
    <property type="molecule type" value="Genomic_DNA"/>
</dbReference>
<dbReference type="Gene3D" id="3.40.50.1010">
    <property type="entry name" value="5'-nuclease"/>
    <property type="match status" value="1"/>
</dbReference>
<dbReference type="PRINTS" id="PR00853">
    <property type="entry name" value="XPGRADSUPER"/>
</dbReference>
<evidence type="ECO:0000256" key="8">
    <source>
        <dbReference type="ARBA" id="ARBA00022842"/>
    </source>
</evidence>
<dbReference type="Pfam" id="PF00867">
    <property type="entry name" value="XPG_I"/>
    <property type="match status" value="1"/>
</dbReference>
<dbReference type="GO" id="GO:0006281">
    <property type="term" value="P:DNA repair"/>
    <property type="evidence" value="ECO:0007669"/>
    <property type="project" value="UniProtKB-UniRule"/>
</dbReference>
<keyword evidence="7 12" id="KW-0269">Exonuclease</keyword>
<dbReference type="AlphaFoldDB" id="A0A8J8TEK3"/>
<keyword evidence="6 12" id="KW-0378">Hydrolase</keyword>
<dbReference type="InterPro" id="IPR019973">
    <property type="entry name" value="Flap_endonuc_arc"/>
</dbReference>
<dbReference type="InterPro" id="IPR006085">
    <property type="entry name" value="XPG_DNA_repair_N"/>
</dbReference>
<dbReference type="CDD" id="cd09867">
    <property type="entry name" value="PIN_FEN1"/>
    <property type="match status" value="1"/>
</dbReference>
<evidence type="ECO:0000256" key="3">
    <source>
        <dbReference type="ARBA" id="ARBA00022723"/>
    </source>
</evidence>
<comment type="caution">
    <text evidence="15">The sequence shown here is derived from an EMBL/GenBank/DDBJ whole genome shotgun (WGS) entry which is preliminary data.</text>
</comment>
<evidence type="ECO:0000313" key="15">
    <source>
        <dbReference type="EMBL" id="TQS83468.1"/>
    </source>
</evidence>
<gene>
    <name evidence="12" type="primary">fen</name>
    <name evidence="15" type="ORF">A3207_07685</name>
</gene>
<dbReference type="NCBIfam" id="TIGR03674">
    <property type="entry name" value="fen_arch"/>
    <property type="match status" value="1"/>
</dbReference>
<name>A0A8J8TEK3_9ARCH</name>
<dbReference type="Pfam" id="PF00752">
    <property type="entry name" value="XPG_N"/>
    <property type="match status" value="1"/>
</dbReference>
<comment type="subunit">
    <text evidence="11 12">Interacts with PCNA. PCNA stimulates the nuclease activity without altering cleavage specificity.</text>
</comment>
<evidence type="ECO:0000256" key="10">
    <source>
        <dbReference type="ARBA" id="ARBA00024702"/>
    </source>
</evidence>
<dbReference type="InterPro" id="IPR023426">
    <property type="entry name" value="Flap_endonuc"/>
</dbReference>
<dbReference type="InterPro" id="IPR006084">
    <property type="entry name" value="XPG/Rad2"/>
</dbReference>
<comment type="caution">
    <text evidence="12">Lacks conserved residue(s) required for the propagation of feature annotation.</text>
</comment>
<sequence length="350" mass="39472">MGVNISDIVPSEKMELSGLSDRTLAIDAYNSIYQFLSIIRGRDGTPLKDENGRVTSHLTGLLYRNINFLQAGIRPAYVFDGLPSALKAQTLAERFERRTKAHDEWKRAIDEGDIEKARSKAAQSTRISNEIVESSRILLTYMGLPIIQAPCEGEAQAAYMAMKGDVWAASSQDFDSLLFGAPRLVRNLNITGRRKMPGGREYRDIFIEEVDLERVLKENGLENREQLISLCILIGTDYNKGIRGIGPKKGLKLIRQYGSASAALEAIGENIPNLDEVQDAFINTAITEEYSLEWKHPDFGRIIEFMCEEHGFSRKRVESSLNKLENKKRVKGDYKKPVPTKSQMSLDDWH</sequence>
<keyword evidence="4 12" id="KW-0255">Endonuclease</keyword>
<keyword evidence="2 12" id="KW-0540">Nuclease</keyword>
<feature type="domain" description="XPG N-terminal" evidence="14">
    <location>
        <begin position="1"/>
        <end position="101"/>
    </location>
</feature>
<dbReference type="GO" id="GO:0043137">
    <property type="term" value="P:DNA replication, removal of RNA primer"/>
    <property type="evidence" value="ECO:0007669"/>
    <property type="project" value="UniProtKB-UniRule"/>
</dbReference>
<evidence type="ECO:0000256" key="12">
    <source>
        <dbReference type="HAMAP-Rule" id="MF_00614"/>
    </source>
</evidence>
<feature type="binding site" evidence="12">
    <location>
        <position position="152"/>
    </location>
    <ligand>
        <name>Mg(2+)</name>
        <dbReference type="ChEBI" id="CHEBI:18420"/>
        <label>1</label>
    </ligand>
</feature>
<evidence type="ECO:0000256" key="7">
    <source>
        <dbReference type="ARBA" id="ARBA00022839"/>
    </source>
</evidence>
<evidence type="ECO:0000256" key="4">
    <source>
        <dbReference type="ARBA" id="ARBA00022759"/>
    </source>
</evidence>
<comment type="function">
    <text evidence="12">Structure-specific nuclease with 5'-flap endonuclease and 5'-3' exonuclease activities involved in DNA replication and repair. During DNA replication, cleaves the 5'-overhanging flap structure that is generated by displacement synthesis when DNA polymerase encounters the 5'-end of a downstream Okazaki fragment. Binds the unpaired 3'-DNA end and kinks the DNA to facilitate 5' cleavage specificity. Cleaves one nucleotide into the double-stranded DNA from the junction in flap DNA, leaving a nick for ligation. Also involved in the base excision repair (BER) pathway. Acts as a genome stabilization factor that prevents flaps from equilibrating into structurs that lead to duplications and deletions. Also possesses 5'-3' exonuclease activity on nicked or gapped double-stranded DNA.</text>
</comment>
<dbReference type="GO" id="GO:0000287">
    <property type="term" value="F:magnesium ion binding"/>
    <property type="evidence" value="ECO:0007669"/>
    <property type="project" value="UniProtKB-UniRule"/>
</dbReference>
<evidence type="ECO:0000313" key="16">
    <source>
        <dbReference type="Proteomes" id="UP000752814"/>
    </source>
</evidence>
<comment type="similarity">
    <text evidence="12">Belongs to the XPG/RAD2 endonuclease family. FEN1 subfamily.</text>
</comment>
<dbReference type="PANTHER" id="PTHR11081:SF9">
    <property type="entry name" value="FLAP ENDONUCLEASE 1"/>
    <property type="match status" value="1"/>
</dbReference>
<dbReference type="InterPro" id="IPR019974">
    <property type="entry name" value="XPG_CS"/>
</dbReference>
<evidence type="ECO:0000256" key="1">
    <source>
        <dbReference type="ARBA" id="ARBA00022705"/>
    </source>
</evidence>
<dbReference type="InterPro" id="IPR036279">
    <property type="entry name" value="5-3_exonuclease_C_sf"/>
</dbReference>
<evidence type="ECO:0000259" key="13">
    <source>
        <dbReference type="SMART" id="SM00484"/>
    </source>
</evidence>
<proteinExistence type="inferred from homology"/>
<dbReference type="SUPFAM" id="SSF47807">
    <property type="entry name" value="5' to 3' exonuclease, C-terminal subdomain"/>
    <property type="match status" value="1"/>
</dbReference>
<feature type="binding site" evidence="12">
    <location>
        <position position="80"/>
    </location>
    <ligand>
        <name>Mg(2+)</name>
        <dbReference type="ChEBI" id="CHEBI:18420"/>
        <label>1</label>
    </ligand>
</feature>
<feature type="binding site" evidence="12">
    <location>
        <position position="173"/>
    </location>
    <ligand>
        <name>Mg(2+)</name>
        <dbReference type="ChEBI" id="CHEBI:18420"/>
        <label>2</label>
    </ligand>
</feature>
<feature type="binding site" evidence="12">
    <location>
        <position position="154"/>
    </location>
    <ligand>
        <name>Mg(2+)</name>
        <dbReference type="ChEBI" id="CHEBI:18420"/>
        <label>1</label>
    </ligand>
</feature>
<keyword evidence="9 12" id="KW-0234">DNA repair</keyword>
<organism evidence="15 16">
    <name type="scientific">Candidatus Methanomassiliicoccus intestinalis</name>
    <dbReference type="NCBI Taxonomy" id="1406512"/>
    <lineage>
        <taxon>Archaea</taxon>
        <taxon>Methanobacteriati</taxon>
        <taxon>Thermoplasmatota</taxon>
        <taxon>Thermoplasmata</taxon>
        <taxon>Methanomassiliicoccales</taxon>
        <taxon>Methanomassiliicoccaceae</taxon>
        <taxon>Methanomassiliicoccus</taxon>
    </lineage>
</organism>
<keyword evidence="8 12" id="KW-0460">Magnesium</keyword>
<dbReference type="Proteomes" id="UP000752814">
    <property type="component" value="Unassembled WGS sequence"/>
</dbReference>
<keyword evidence="3 12" id="KW-0479">Metal-binding</keyword>
<keyword evidence="1 12" id="KW-0235">DNA replication</keyword>
<dbReference type="SMART" id="SM00485">
    <property type="entry name" value="XPGN"/>
    <property type="match status" value="1"/>
</dbReference>
<dbReference type="HAMAP" id="MF_00614">
    <property type="entry name" value="Fen"/>
    <property type="match status" value="1"/>
</dbReference>
<feature type="region of interest" description="N-domain" evidence="12">
    <location>
        <begin position="1"/>
        <end position="98"/>
    </location>
</feature>
<dbReference type="SMART" id="SM00484">
    <property type="entry name" value="XPGI"/>
    <property type="match status" value="1"/>
</dbReference>
<dbReference type="InterPro" id="IPR006086">
    <property type="entry name" value="XPG-I_dom"/>
</dbReference>
<evidence type="ECO:0000256" key="11">
    <source>
        <dbReference type="ARBA" id="ARBA00065981"/>
    </source>
</evidence>
<dbReference type="OMA" id="MGIPWVQ"/>
<reference evidence="15" key="1">
    <citation type="submission" date="2016-03" db="EMBL/GenBank/DDBJ databases">
        <authorList>
            <person name="Borrel G."/>
            <person name="Mccann A."/>
            <person name="O'Toole P.W."/>
        </authorList>
    </citation>
    <scope>NUCLEOTIDE SEQUENCE</scope>
    <source>
        <strain evidence="15">183</strain>
    </source>
</reference>